<evidence type="ECO:0000313" key="2">
    <source>
        <dbReference type="Proteomes" id="UP000290092"/>
    </source>
</evidence>
<comment type="caution">
    <text evidence="1">The sequence shown here is derived from an EMBL/GenBank/DDBJ whole genome shotgun (WGS) entry which is preliminary data.</text>
</comment>
<reference evidence="1 2" key="1">
    <citation type="submission" date="2017-09" db="EMBL/GenBank/DDBJ databases">
        <title>Genomics of the genus Arcobacter.</title>
        <authorList>
            <person name="Perez-Cataluna A."/>
            <person name="Figueras M.J."/>
            <person name="Salas-Masso N."/>
        </authorList>
    </citation>
    <scope>NUCLEOTIDE SEQUENCE [LARGE SCALE GENOMIC DNA]</scope>
    <source>
        <strain evidence="1 2">CECT 7386</strain>
    </source>
</reference>
<evidence type="ECO:0000313" key="1">
    <source>
        <dbReference type="EMBL" id="RXK11577.1"/>
    </source>
</evidence>
<protein>
    <submittedName>
        <fullName evidence="1">Uncharacterized protein</fullName>
    </submittedName>
</protein>
<proteinExistence type="predicted"/>
<feature type="non-terminal residue" evidence="1">
    <location>
        <position position="1"/>
    </location>
</feature>
<sequence>IKNDSMDITDSSNSEKLFKIAIATPDVAVEMLTEHLEKNNHINLKNIPHVPKNLLLKISFLPISSLQRKNFYSFTKVNSYKILSSSLELEKNIKFNNRFYDEIKVA</sequence>
<gene>
    <name evidence="1" type="ORF">CP985_15030</name>
</gene>
<organism evidence="1 2">
    <name type="scientific">Malaciobacter mytili LMG 24559</name>
    <dbReference type="NCBI Taxonomy" id="1032238"/>
    <lineage>
        <taxon>Bacteria</taxon>
        <taxon>Pseudomonadati</taxon>
        <taxon>Campylobacterota</taxon>
        <taxon>Epsilonproteobacteria</taxon>
        <taxon>Campylobacterales</taxon>
        <taxon>Arcobacteraceae</taxon>
        <taxon>Malaciobacter</taxon>
    </lineage>
</organism>
<dbReference type="Proteomes" id="UP000290092">
    <property type="component" value="Unassembled WGS sequence"/>
</dbReference>
<keyword evidence="2" id="KW-1185">Reference proteome</keyword>
<dbReference type="AlphaFoldDB" id="A0AAX2ABB0"/>
<dbReference type="RefSeq" id="WP_164968760.1">
    <property type="nucleotide sequence ID" value="NZ_NXID01000124.1"/>
</dbReference>
<accession>A0AAX2ABB0</accession>
<dbReference type="EMBL" id="NXID01000124">
    <property type="protein sequence ID" value="RXK11577.1"/>
    <property type="molecule type" value="Genomic_DNA"/>
</dbReference>
<name>A0AAX2ABB0_9BACT</name>